<dbReference type="RefSeq" id="WP_068884554.1">
    <property type="nucleotide sequence ID" value="NZ_LNTU01000038.1"/>
</dbReference>
<dbReference type="Pfam" id="PF06808">
    <property type="entry name" value="DctM"/>
    <property type="match status" value="1"/>
</dbReference>
<keyword evidence="4 7" id="KW-0812">Transmembrane</keyword>
<dbReference type="GO" id="GO:0022857">
    <property type="term" value="F:transmembrane transporter activity"/>
    <property type="evidence" value="ECO:0007669"/>
    <property type="project" value="UniProtKB-UniRule"/>
</dbReference>
<accession>A0A135HQ82</accession>
<dbReference type="GO" id="GO:0005886">
    <property type="term" value="C:plasma membrane"/>
    <property type="evidence" value="ECO:0007669"/>
    <property type="project" value="UniProtKB-SubCell"/>
</dbReference>
<evidence type="ECO:0000313" key="10">
    <source>
        <dbReference type="Proteomes" id="UP000070107"/>
    </source>
</evidence>
<protein>
    <recommendedName>
        <fullName evidence="7">TRAP transporter large permease protein</fullName>
    </recommendedName>
</protein>
<dbReference type="NCBIfam" id="TIGR00786">
    <property type="entry name" value="dctM"/>
    <property type="match status" value="1"/>
</dbReference>
<keyword evidence="5 7" id="KW-1133">Transmembrane helix</keyword>
<evidence type="ECO:0000259" key="8">
    <source>
        <dbReference type="Pfam" id="PF06808"/>
    </source>
</evidence>
<name>A0A135HQ82_9HYPH</name>
<feature type="transmembrane region" description="Helical" evidence="7">
    <location>
        <begin position="275"/>
        <end position="305"/>
    </location>
</feature>
<feature type="transmembrane region" description="Helical" evidence="7">
    <location>
        <begin position="132"/>
        <end position="155"/>
    </location>
</feature>
<feature type="transmembrane region" description="Helical" evidence="7">
    <location>
        <begin position="394"/>
        <end position="414"/>
    </location>
</feature>
<dbReference type="STRING" id="1494590.ATN84_18980"/>
<dbReference type="PIRSF" id="PIRSF006066">
    <property type="entry name" value="HI0050"/>
    <property type="match status" value="1"/>
</dbReference>
<evidence type="ECO:0000256" key="6">
    <source>
        <dbReference type="ARBA" id="ARBA00023136"/>
    </source>
</evidence>
<keyword evidence="7" id="KW-0813">Transport</keyword>
<evidence type="ECO:0000256" key="3">
    <source>
        <dbReference type="ARBA" id="ARBA00022519"/>
    </source>
</evidence>
<comment type="similarity">
    <text evidence="7">Belongs to the TRAP transporter large permease family.</text>
</comment>
<evidence type="ECO:0000256" key="5">
    <source>
        <dbReference type="ARBA" id="ARBA00022989"/>
    </source>
</evidence>
<dbReference type="InterPro" id="IPR004681">
    <property type="entry name" value="TRAP_DctM"/>
</dbReference>
<dbReference type="Proteomes" id="UP000070107">
    <property type="component" value="Unassembled WGS sequence"/>
</dbReference>
<feature type="transmembrane region" description="Helical" evidence="7">
    <location>
        <begin position="167"/>
        <end position="189"/>
    </location>
</feature>
<proteinExistence type="inferred from homology"/>
<keyword evidence="10" id="KW-1185">Reference proteome</keyword>
<dbReference type="PANTHER" id="PTHR33362">
    <property type="entry name" value="SIALIC ACID TRAP TRANSPORTER PERMEASE PROTEIN SIAT-RELATED"/>
    <property type="match status" value="1"/>
</dbReference>
<dbReference type="AlphaFoldDB" id="A0A135HQ82"/>
<feature type="transmembrane region" description="Helical" evidence="7">
    <location>
        <begin position="311"/>
        <end position="328"/>
    </location>
</feature>
<comment type="subcellular location">
    <subcellularLocation>
        <location evidence="1 7">Cell inner membrane</location>
        <topology evidence="1 7">Multi-pass membrane protein</topology>
    </subcellularLocation>
</comment>
<feature type="transmembrane region" description="Helical" evidence="7">
    <location>
        <begin position="210"/>
        <end position="235"/>
    </location>
</feature>
<dbReference type="EMBL" id="LNTU01000038">
    <property type="protein sequence ID" value="KXF75350.1"/>
    <property type="molecule type" value="Genomic_DNA"/>
</dbReference>
<keyword evidence="3 7" id="KW-0997">Cell inner membrane</keyword>
<feature type="domain" description="TRAP C4-dicarboxylate transport system permease DctM subunit" evidence="8">
    <location>
        <begin position="8"/>
        <end position="413"/>
    </location>
</feature>
<sequence>MLWVAILSMVLLLGGIPIAMALGLGGTLGVWLAGIPLQVIITRFFAGVDSFVFLAMPFYILAAEIMNRSGITTRLIYLSSIFTGRLPGGTAYTNVGTSVLFAGVSGSAVADASALARFFMTVMPKEGYTKQYSAAVTAASSIIGPIIPPSGLAIIMAAVTGLSVVDLFVAGVVPGVLFGLACALVIFIKSVRSGLPKSLVTVSRQDLPRLLLEGTAVMLLPFIIVGGMVTGAFTATEGGGIAVFVAALLGLFLFRSITFADLWDALIVSARGSATIYLLVAAASILSYALNLLGIGGVVTAIAPYFESSPMLFLLGVMLLMLFLGMFLDIGAALLIFVPLVMPTILQLGIDPIQASMVIILSLAMGLITPPVGVVLFILMKIGNIRMTPLMRELMPFILAEIGIILLLILFPPLSTWLPNLLR</sequence>
<dbReference type="PANTHER" id="PTHR33362:SF2">
    <property type="entry name" value="TRAP TRANSPORTER LARGE PERMEASE PROTEIN"/>
    <property type="match status" value="1"/>
</dbReference>
<keyword evidence="2" id="KW-1003">Cell membrane</keyword>
<feature type="transmembrane region" description="Helical" evidence="7">
    <location>
        <begin position="37"/>
        <end position="63"/>
    </location>
</feature>
<evidence type="ECO:0000313" key="9">
    <source>
        <dbReference type="EMBL" id="KXF75350.1"/>
    </source>
</evidence>
<comment type="function">
    <text evidence="7">Part of the tripartite ATP-independent periplasmic (TRAP) transport system.</text>
</comment>
<comment type="subunit">
    <text evidence="7">The complex comprises the extracytoplasmic solute receptor protein and the two transmembrane proteins.</text>
</comment>
<comment type="caution">
    <text evidence="9">The sequence shown here is derived from an EMBL/GenBank/DDBJ whole genome shotgun (WGS) entry which is preliminary data.</text>
</comment>
<feature type="transmembrane region" description="Helical" evidence="7">
    <location>
        <begin position="356"/>
        <end position="382"/>
    </location>
</feature>
<evidence type="ECO:0000256" key="2">
    <source>
        <dbReference type="ARBA" id="ARBA00022475"/>
    </source>
</evidence>
<keyword evidence="6 7" id="KW-0472">Membrane</keyword>
<gene>
    <name evidence="9" type="ORF">ATN84_18980</name>
</gene>
<dbReference type="OrthoDB" id="9790209at2"/>
<comment type="caution">
    <text evidence="7">Lacks conserved residue(s) required for the propagation of feature annotation.</text>
</comment>
<evidence type="ECO:0000256" key="7">
    <source>
        <dbReference type="RuleBase" id="RU369079"/>
    </source>
</evidence>
<evidence type="ECO:0000256" key="1">
    <source>
        <dbReference type="ARBA" id="ARBA00004429"/>
    </source>
</evidence>
<dbReference type="InterPro" id="IPR010656">
    <property type="entry name" value="DctM"/>
</dbReference>
<organism evidence="9 10">
    <name type="scientific">Paramesorhizobium deserti</name>
    <dbReference type="NCBI Taxonomy" id="1494590"/>
    <lineage>
        <taxon>Bacteria</taxon>
        <taxon>Pseudomonadati</taxon>
        <taxon>Pseudomonadota</taxon>
        <taxon>Alphaproteobacteria</taxon>
        <taxon>Hyphomicrobiales</taxon>
        <taxon>Phyllobacteriaceae</taxon>
        <taxon>Paramesorhizobium</taxon>
    </lineage>
</organism>
<reference evidence="9 10" key="1">
    <citation type="submission" date="2015-11" db="EMBL/GenBank/DDBJ databases">
        <title>Draft genome sequence of Paramesorhizobium deserti A-3-E, a strain highly resistant to diverse beta-lactam antibiotics.</title>
        <authorList>
            <person name="Lv R."/>
            <person name="Yang X."/>
            <person name="Fang N."/>
            <person name="Guo J."/>
            <person name="Luo X."/>
            <person name="Peng F."/>
            <person name="Yang R."/>
            <person name="Cui Y."/>
            <person name="Fang C."/>
            <person name="Song Y."/>
        </authorList>
    </citation>
    <scope>NUCLEOTIDE SEQUENCE [LARGE SCALE GENOMIC DNA]</scope>
    <source>
        <strain evidence="9 10">A-3-E</strain>
    </source>
</reference>
<feature type="transmembrane region" description="Helical" evidence="7">
    <location>
        <begin position="241"/>
        <end position="263"/>
    </location>
</feature>
<evidence type="ECO:0000256" key="4">
    <source>
        <dbReference type="ARBA" id="ARBA00022692"/>
    </source>
</evidence>